<dbReference type="VEuPathDB" id="FungiDB:P168DRAFT_183995"/>
<comment type="caution">
    <text evidence="2">The sequence shown here is derived from an EMBL/GenBank/DDBJ whole genome shotgun (WGS) entry which is preliminary data.</text>
</comment>
<sequence>MILCNIEQKVGREKFRMTIQEYSRYLLLYLYLYLNCSLSSHSIKRRPNNSMPCLSRHDE</sequence>
<dbReference type="AlphaFoldDB" id="A0A2I1CXR8"/>
<reference evidence="2" key="1">
    <citation type="submission" date="2016-12" db="EMBL/GenBank/DDBJ databases">
        <title>The genomes of Aspergillus section Nigri reveals drivers in fungal speciation.</title>
        <authorList>
            <consortium name="DOE Joint Genome Institute"/>
            <person name="Vesth T.C."/>
            <person name="Nybo J."/>
            <person name="Theobald S."/>
            <person name="Brandl J."/>
            <person name="Frisvad J.C."/>
            <person name="Nielsen K.F."/>
            <person name="Lyhne E.K."/>
            <person name="Kogle M.E."/>
            <person name="Kuo A."/>
            <person name="Riley R."/>
            <person name="Clum A."/>
            <person name="Nolan M."/>
            <person name="Lipzen A."/>
            <person name="Salamov A."/>
            <person name="Henrissat B."/>
            <person name="Wiebenga A."/>
            <person name="De vries R.P."/>
            <person name="Grigoriev I.V."/>
            <person name="Mortensen U.H."/>
            <person name="Andersen M.R."/>
            <person name="Baker S.E."/>
        </authorList>
    </citation>
    <scope>NUCLEOTIDE SEQUENCE</scope>
    <source>
        <strain evidence="2">IBT 28561</strain>
    </source>
</reference>
<keyword evidence="3" id="KW-1185">Reference proteome</keyword>
<feature type="transmembrane region" description="Helical" evidence="1">
    <location>
        <begin position="22"/>
        <end position="41"/>
    </location>
</feature>
<keyword evidence="1" id="KW-0812">Transmembrane</keyword>
<evidence type="ECO:0000313" key="2">
    <source>
        <dbReference type="EMBL" id="PKY02429.1"/>
    </source>
</evidence>
<name>A0A2I1CXR8_ASPC2</name>
<dbReference type="GeneID" id="36540488"/>
<proteinExistence type="predicted"/>
<keyword evidence="1" id="KW-0472">Membrane</keyword>
<evidence type="ECO:0000256" key="1">
    <source>
        <dbReference type="SAM" id="Phobius"/>
    </source>
</evidence>
<gene>
    <name evidence="2" type="ORF">P168DRAFT_183995</name>
</gene>
<accession>A0A2I1CXR8</accession>
<dbReference type="EMBL" id="MSFM01000009">
    <property type="protein sequence ID" value="PKY02429.1"/>
    <property type="molecule type" value="Genomic_DNA"/>
</dbReference>
<dbReference type="Proteomes" id="UP000234254">
    <property type="component" value="Unassembled WGS sequence"/>
</dbReference>
<organism evidence="2 3">
    <name type="scientific">Aspergillus campestris (strain IBT 28561)</name>
    <dbReference type="NCBI Taxonomy" id="1392248"/>
    <lineage>
        <taxon>Eukaryota</taxon>
        <taxon>Fungi</taxon>
        <taxon>Dikarya</taxon>
        <taxon>Ascomycota</taxon>
        <taxon>Pezizomycotina</taxon>
        <taxon>Eurotiomycetes</taxon>
        <taxon>Eurotiomycetidae</taxon>
        <taxon>Eurotiales</taxon>
        <taxon>Aspergillaceae</taxon>
        <taxon>Aspergillus</taxon>
        <taxon>Aspergillus subgen. Circumdati</taxon>
    </lineage>
</organism>
<keyword evidence="1" id="KW-1133">Transmembrane helix</keyword>
<dbReference type="RefSeq" id="XP_024691023.1">
    <property type="nucleotide sequence ID" value="XM_024832964.1"/>
</dbReference>
<protein>
    <submittedName>
        <fullName evidence="2">Uncharacterized protein</fullName>
    </submittedName>
</protein>
<evidence type="ECO:0000313" key="3">
    <source>
        <dbReference type="Proteomes" id="UP000234254"/>
    </source>
</evidence>